<feature type="compositionally biased region" description="Basic and acidic residues" evidence="3">
    <location>
        <begin position="608"/>
        <end position="621"/>
    </location>
</feature>
<dbReference type="GO" id="GO:0070063">
    <property type="term" value="F:RNA polymerase binding"/>
    <property type="evidence" value="ECO:0007669"/>
    <property type="project" value="InterPro"/>
</dbReference>
<feature type="compositionally biased region" description="Basic and acidic residues" evidence="3">
    <location>
        <begin position="512"/>
        <end position="521"/>
    </location>
</feature>
<dbReference type="PANTHER" id="PTHR15377:SF3">
    <property type="entry name" value="WW DOMAIN-CONTAINING PROTEIN"/>
    <property type="match status" value="1"/>
</dbReference>
<evidence type="ECO:0000259" key="5">
    <source>
        <dbReference type="PROSITE" id="PS51676"/>
    </source>
</evidence>
<feature type="domain" description="FF" evidence="5">
    <location>
        <begin position="709"/>
        <end position="764"/>
    </location>
</feature>
<evidence type="ECO:0000256" key="1">
    <source>
        <dbReference type="ARBA" id="ARBA00022737"/>
    </source>
</evidence>
<gene>
    <name evidence="6" type="ORF">QJS04_geneDACA019154</name>
</gene>
<evidence type="ECO:0000313" key="6">
    <source>
        <dbReference type="EMBL" id="KAK1272694.1"/>
    </source>
</evidence>
<feature type="compositionally biased region" description="Pro residues" evidence="3">
    <location>
        <begin position="82"/>
        <end position="103"/>
    </location>
</feature>
<feature type="compositionally biased region" description="Low complexity" evidence="3">
    <location>
        <begin position="574"/>
        <end position="592"/>
    </location>
</feature>
<sequence length="1045" mass="113402">MSSPSTQSSGGPQTASSTPVTCSSSTETFNSPSGALAPVSPSPSVGGTPTPSVAGPPTPVGPTSPLFYRTPTPAPGSTQQPPSAPVMRFPPPQSPAALQPPVPGQSLSTRPSFSYNVSSSSGQQATTSGHLSGGKLTPPTTATLQSTVAGQPIHPNPSVPGAVAPRLQTPMHPPFSASPGQASTAESFSFNSSSQLPTTTEDLHKHSSSNSSTADVATSETRSVPPTSAAPHSASFPAQTSNVASLSGIPGPPGIALSAPLPSMSAVRPAAMNSSSVPPRPTFPSVVSSHTNAIAVGVAPNVAQMIYPPYSSFAAMPQPPQTLWLPPNQVSGFQRPQFLPYPGAVPSPFPVSLHGGHGGPLPSMPIPEPQPPGVSSVVQPPENSSAIAASTQAAGFKAQSPPPGIDYAKEAKEIISKSDEISKKVDANAWTAHKSETGAVYYYNAVTGESTYQKPSSFIGEADKVTVQPTPVSWEKLAGTDWVLVATNDGKKYYYNSKSKISSWQVPPEVAELRKKQDADSAKANATSAQESNLSSLDAPAVITGGRDAVSLRSSVAPLSSSQVELVKKKLHDASAPVTSSPVPASSAPLTSIDLNDPKTVEPTLKGQHSENSKERLKDAGGDVNVSESSSDADDVDSGPKKEDYIFQFKEMLKERGVAPFSKWDKELPKILFDPRFKAVPGYDTRKALFEQFVKTRAEEERKEKRAAQKAAVEGFKQLLEEASEEIDHKTDYETFKRKWGSDPRFGALDRKERELLLNERVLPLKKAVEERIQATRAAAVSSFKSMLRDHKNITINSRWSRVKDGLRGDPRYKSVKHDDREVLFNEYISELKGVEDEKERAVKSKREEQEKLKEREREMRKRKEREELEMERIRLKVRRTGAVSSYQALLVEIIKDPKASWTESKPKLEKDPQGRAMNPDLDPVDMEKLFREHVRSLQERLEKDFCTLLSEVITPEAASQTTEDGKTILTSWSAAKCLLRSDPRYLKLSSKDRESLWNRYADKMQRKMKLESGVNTEKPNTEIRHRTSSESARRSPRRNNYGRR</sequence>
<feature type="region of interest" description="Disordered" evidence="3">
    <location>
        <begin position="1009"/>
        <end position="1045"/>
    </location>
</feature>
<feature type="compositionally biased region" description="Low complexity" evidence="3">
    <location>
        <begin position="118"/>
        <end position="129"/>
    </location>
</feature>
<feature type="domain" description="FF" evidence="5">
    <location>
        <begin position="777"/>
        <end position="831"/>
    </location>
</feature>
<dbReference type="FunFam" id="1.10.10.440:FF:000021">
    <property type="entry name" value="pre-mRNA-processing protein 40C isoform X1"/>
    <property type="match status" value="1"/>
</dbReference>
<dbReference type="SUPFAM" id="SSF51045">
    <property type="entry name" value="WW domain"/>
    <property type="match status" value="2"/>
</dbReference>
<dbReference type="FunFam" id="1.10.10.440:FF:000020">
    <property type="entry name" value="Pre-mRNA-processing protein 40C"/>
    <property type="match status" value="1"/>
</dbReference>
<dbReference type="InterPro" id="IPR001202">
    <property type="entry name" value="WW_dom"/>
</dbReference>
<dbReference type="PROSITE" id="PS01159">
    <property type="entry name" value="WW_DOMAIN_1"/>
    <property type="match status" value="2"/>
</dbReference>
<reference evidence="6" key="2">
    <citation type="submission" date="2023-06" db="EMBL/GenBank/DDBJ databases">
        <authorList>
            <person name="Ma L."/>
            <person name="Liu K.-W."/>
            <person name="Li Z."/>
            <person name="Hsiao Y.-Y."/>
            <person name="Qi Y."/>
            <person name="Fu T."/>
            <person name="Tang G."/>
            <person name="Zhang D."/>
            <person name="Sun W.-H."/>
            <person name="Liu D.-K."/>
            <person name="Li Y."/>
            <person name="Chen G.-Z."/>
            <person name="Liu X.-D."/>
            <person name="Liao X.-Y."/>
            <person name="Jiang Y.-T."/>
            <person name="Yu X."/>
            <person name="Hao Y."/>
            <person name="Huang J."/>
            <person name="Zhao X.-W."/>
            <person name="Ke S."/>
            <person name="Chen Y.-Y."/>
            <person name="Wu W.-L."/>
            <person name="Hsu J.-L."/>
            <person name="Lin Y.-F."/>
            <person name="Huang M.-D."/>
            <person name="Li C.-Y."/>
            <person name="Huang L."/>
            <person name="Wang Z.-W."/>
            <person name="Zhao X."/>
            <person name="Zhong W.-Y."/>
            <person name="Peng D.-H."/>
            <person name="Ahmad S."/>
            <person name="Lan S."/>
            <person name="Zhang J.-S."/>
            <person name="Tsai W.-C."/>
            <person name="Van De Peer Y."/>
            <person name="Liu Z.-J."/>
        </authorList>
    </citation>
    <scope>NUCLEOTIDE SEQUENCE</scope>
    <source>
        <strain evidence="6">SCP</strain>
        <tissue evidence="6">Leaves</tissue>
    </source>
</reference>
<feature type="domain" description="WW" evidence="4">
    <location>
        <begin position="482"/>
        <end position="509"/>
    </location>
</feature>
<feature type="compositionally biased region" description="Polar residues" evidence="3">
    <location>
        <begin position="524"/>
        <end position="536"/>
    </location>
</feature>
<feature type="compositionally biased region" description="Basic and acidic residues" evidence="3">
    <location>
        <begin position="903"/>
        <end position="914"/>
    </location>
</feature>
<dbReference type="PROSITE" id="PS50020">
    <property type="entry name" value="WW_DOMAIN_2"/>
    <property type="match status" value="2"/>
</dbReference>
<feature type="compositionally biased region" description="Low complexity" evidence="3">
    <location>
        <begin position="31"/>
        <end position="53"/>
    </location>
</feature>
<dbReference type="CDD" id="cd22249">
    <property type="entry name" value="UDM1_RNF168_RNF169-like"/>
    <property type="match status" value="1"/>
</dbReference>
<feature type="domain" description="WW" evidence="4">
    <location>
        <begin position="430"/>
        <end position="457"/>
    </location>
</feature>
<dbReference type="Gene3D" id="1.10.10.440">
    <property type="entry name" value="FF domain"/>
    <property type="match status" value="5"/>
</dbReference>
<dbReference type="EMBL" id="JAUJYN010000004">
    <property type="protein sequence ID" value="KAK1272694.1"/>
    <property type="molecule type" value="Genomic_DNA"/>
</dbReference>
<dbReference type="Pfam" id="PF00397">
    <property type="entry name" value="WW"/>
    <property type="match status" value="1"/>
</dbReference>
<evidence type="ECO:0000259" key="4">
    <source>
        <dbReference type="PROSITE" id="PS50020"/>
    </source>
</evidence>
<feature type="compositionally biased region" description="Low complexity" evidence="3">
    <location>
        <begin position="1"/>
        <end position="14"/>
    </location>
</feature>
<dbReference type="InterPro" id="IPR036020">
    <property type="entry name" value="WW_dom_sf"/>
</dbReference>
<evidence type="ECO:0000313" key="7">
    <source>
        <dbReference type="Proteomes" id="UP001179952"/>
    </source>
</evidence>
<keyword evidence="7" id="KW-1185">Reference proteome</keyword>
<proteinExistence type="predicted"/>
<dbReference type="Pfam" id="PF01846">
    <property type="entry name" value="FF"/>
    <property type="match status" value="5"/>
</dbReference>
<dbReference type="AlphaFoldDB" id="A0AAV9B8N4"/>
<feature type="region of interest" description="Disordered" evidence="3">
    <location>
        <begin position="1"/>
        <end position="247"/>
    </location>
</feature>
<dbReference type="GO" id="GO:0005634">
    <property type="term" value="C:nucleus"/>
    <property type="evidence" value="ECO:0007669"/>
    <property type="project" value="TreeGrafter"/>
</dbReference>
<organism evidence="6 7">
    <name type="scientific">Acorus gramineus</name>
    <name type="common">Dwarf sweet flag</name>
    <dbReference type="NCBI Taxonomy" id="55184"/>
    <lineage>
        <taxon>Eukaryota</taxon>
        <taxon>Viridiplantae</taxon>
        <taxon>Streptophyta</taxon>
        <taxon>Embryophyta</taxon>
        <taxon>Tracheophyta</taxon>
        <taxon>Spermatophyta</taxon>
        <taxon>Magnoliopsida</taxon>
        <taxon>Liliopsida</taxon>
        <taxon>Acoraceae</taxon>
        <taxon>Acorus</taxon>
    </lineage>
</organism>
<dbReference type="SMART" id="SM00441">
    <property type="entry name" value="FF"/>
    <property type="match status" value="5"/>
</dbReference>
<protein>
    <submittedName>
        <fullName evidence="6">Pre-mRNA-processing protein 40C</fullName>
    </submittedName>
</protein>
<evidence type="ECO:0000256" key="2">
    <source>
        <dbReference type="SAM" id="Coils"/>
    </source>
</evidence>
<feature type="compositionally biased region" description="Polar residues" evidence="3">
    <location>
        <begin position="105"/>
        <end position="117"/>
    </location>
</feature>
<dbReference type="FunFam" id="1.10.10.440:FF:000028">
    <property type="entry name" value="Pre-mRNA-processing protein 40C"/>
    <property type="match status" value="1"/>
</dbReference>
<feature type="compositionally biased region" description="Polar residues" evidence="3">
    <location>
        <begin position="236"/>
        <end position="245"/>
    </location>
</feature>
<name>A0AAV9B8N4_ACOGR</name>
<accession>A0AAV9B8N4</accession>
<dbReference type="PANTHER" id="PTHR15377">
    <property type="entry name" value="TRANSCRIPTION ELONGATION REGULATOR 1"/>
    <property type="match status" value="1"/>
</dbReference>
<comment type="caution">
    <text evidence="6">The sequence shown here is derived from an EMBL/GenBank/DDBJ whole genome shotgun (WGS) entry which is preliminary data.</text>
</comment>
<dbReference type="SUPFAM" id="SSF81698">
    <property type="entry name" value="FF domain"/>
    <property type="match status" value="5"/>
</dbReference>
<dbReference type="Proteomes" id="UP001179952">
    <property type="component" value="Unassembled WGS sequence"/>
</dbReference>
<reference evidence="6" key="1">
    <citation type="journal article" date="2023" name="Nat. Commun.">
        <title>Diploid and tetraploid genomes of Acorus and the evolution of monocots.</title>
        <authorList>
            <person name="Ma L."/>
            <person name="Liu K.W."/>
            <person name="Li Z."/>
            <person name="Hsiao Y.Y."/>
            <person name="Qi Y."/>
            <person name="Fu T."/>
            <person name="Tang G.D."/>
            <person name="Zhang D."/>
            <person name="Sun W.H."/>
            <person name="Liu D.K."/>
            <person name="Li Y."/>
            <person name="Chen G.Z."/>
            <person name="Liu X.D."/>
            <person name="Liao X.Y."/>
            <person name="Jiang Y.T."/>
            <person name="Yu X."/>
            <person name="Hao Y."/>
            <person name="Huang J."/>
            <person name="Zhao X.W."/>
            <person name="Ke S."/>
            <person name="Chen Y.Y."/>
            <person name="Wu W.L."/>
            <person name="Hsu J.L."/>
            <person name="Lin Y.F."/>
            <person name="Huang M.D."/>
            <person name="Li C.Y."/>
            <person name="Huang L."/>
            <person name="Wang Z.W."/>
            <person name="Zhao X."/>
            <person name="Zhong W.Y."/>
            <person name="Peng D.H."/>
            <person name="Ahmad S."/>
            <person name="Lan S."/>
            <person name="Zhang J.S."/>
            <person name="Tsai W.C."/>
            <person name="Van de Peer Y."/>
            <person name="Liu Z.J."/>
        </authorList>
    </citation>
    <scope>NUCLEOTIDE SEQUENCE</scope>
    <source>
        <strain evidence="6">SCP</strain>
    </source>
</reference>
<feature type="compositionally biased region" description="Basic residues" evidence="3">
    <location>
        <begin position="1035"/>
        <end position="1045"/>
    </location>
</feature>
<dbReference type="InterPro" id="IPR002713">
    <property type="entry name" value="FF_domain"/>
</dbReference>
<dbReference type="GO" id="GO:0003712">
    <property type="term" value="F:transcription coregulator activity"/>
    <property type="evidence" value="ECO:0007669"/>
    <property type="project" value="TreeGrafter"/>
</dbReference>
<feature type="region of interest" description="Disordered" evidence="3">
    <location>
        <begin position="566"/>
        <end position="641"/>
    </location>
</feature>
<feature type="compositionally biased region" description="Polar residues" evidence="3">
    <location>
        <begin position="15"/>
        <end position="30"/>
    </location>
</feature>
<dbReference type="InterPro" id="IPR036517">
    <property type="entry name" value="FF_domain_sf"/>
</dbReference>
<feature type="domain" description="FF" evidence="5">
    <location>
        <begin position="642"/>
        <end position="696"/>
    </location>
</feature>
<evidence type="ECO:0000256" key="3">
    <source>
        <dbReference type="SAM" id="MobiDB-lite"/>
    </source>
</evidence>
<dbReference type="PROSITE" id="PS51676">
    <property type="entry name" value="FF"/>
    <property type="match status" value="4"/>
</dbReference>
<dbReference type="Gene3D" id="2.20.70.10">
    <property type="match status" value="2"/>
</dbReference>
<feature type="domain" description="FF" evidence="5">
    <location>
        <begin position="880"/>
        <end position="937"/>
    </location>
</feature>
<keyword evidence="2" id="KW-0175">Coiled coil</keyword>
<feature type="region of interest" description="Disordered" evidence="3">
    <location>
        <begin position="903"/>
        <end position="922"/>
    </location>
</feature>
<dbReference type="SMART" id="SM00456">
    <property type="entry name" value="WW"/>
    <property type="match status" value="2"/>
</dbReference>
<feature type="compositionally biased region" description="Polar residues" evidence="3">
    <location>
        <begin position="208"/>
        <end position="226"/>
    </location>
</feature>
<feature type="region of interest" description="Disordered" evidence="3">
    <location>
        <begin position="512"/>
        <end position="541"/>
    </location>
</feature>
<dbReference type="InterPro" id="IPR045148">
    <property type="entry name" value="TCRG1-like"/>
</dbReference>
<feature type="coiled-coil region" evidence="2">
    <location>
        <begin position="832"/>
        <end position="877"/>
    </location>
</feature>
<feature type="compositionally biased region" description="Polar residues" evidence="3">
    <location>
        <begin position="138"/>
        <end position="149"/>
    </location>
</feature>
<keyword evidence="1" id="KW-0677">Repeat</keyword>
<feature type="compositionally biased region" description="Basic and acidic residues" evidence="3">
    <location>
        <begin position="1020"/>
        <end position="1034"/>
    </location>
</feature>
<dbReference type="CDD" id="cd00201">
    <property type="entry name" value="WW"/>
    <property type="match status" value="2"/>
</dbReference>